<dbReference type="InterPro" id="IPR003582">
    <property type="entry name" value="ShKT_dom"/>
</dbReference>
<reference evidence="5 6" key="1">
    <citation type="submission" date="2019-01" db="EMBL/GenBank/DDBJ databases">
        <title>A draft genome assembly of the solar-powered sea slug Elysia chlorotica.</title>
        <authorList>
            <person name="Cai H."/>
            <person name="Li Q."/>
            <person name="Fang X."/>
            <person name="Li J."/>
            <person name="Curtis N.E."/>
            <person name="Altenburger A."/>
            <person name="Shibata T."/>
            <person name="Feng M."/>
            <person name="Maeda T."/>
            <person name="Schwartz J.A."/>
            <person name="Shigenobu S."/>
            <person name="Lundholm N."/>
            <person name="Nishiyama T."/>
            <person name="Yang H."/>
            <person name="Hasebe M."/>
            <person name="Li S."/>
            <person name="Pierce S.K."/>
            <person name="Wang J."/>
        </authorList>
    </citation>
    <scope>NUCLEOTIDE SEQUENCE [LARGE SCALE GENOMIC DNA]</scope>
    <source>
        <strain evidence="5">EC2010</strain>
        <tissue evidence="5">Whole organism of an adult</tissue>
    </source>
</reference>
<evidence type="ECO:0000313" key="6">
    <source>
        <dbReference type="Proteomes" id="UP000271974"/>
    </source>
</evidence>
<protein>
    <recommendedName>
        <fullName evidence="4">ShKT domain-containing protein</fullName>
    </recommendedName>
</protein>
<proteinExistence type="predicted"/>
<accession>A0A3S1ABA9</accession>
<keyword evidence="3" id="KW-1133">Transmembrane helix</keyword>
<dbReference type="OrthoDB" id="6134424at2759"/>
<feature type="region of interest" description="Disordered" evidence="2">
    <location>
        <begin position="220"/>
        <end position="267"/>
    </location>
</feature>
<dbReference type="InterPro" id="IPR052660">
    <property type="entry name" value="Erythrocyte_Invasion_ImmMod"/>
</dbReference>
<gene>
    <name evidence="5" type="ORF">EGW08_004840</name>
</gene>
<evidence type="ECO:0000313" key="5">
    <source>
        <dbReference type="EMBL" id="RUS87386.1"/>
    </source>
</evidence>
<evidence type="ECO:0000256" key="2">
    <source>
        <dbReference type="SAM" id="MobiDB-lite"/>
    </source>
</evidence>
<name>A0A3S1ABA9_ELYCH</name>
<dbReference type="AlphaFoldDB" id="A0A3S1ABA9"/>
<feature type="region of interest" description="Disordered" evidence="2">
    <location>
        <begin position="396"/>
        <end position="459"/>
    </location>
</feature>
<keyword evidence="3" id="KW-0472">Membrane</keyword>
<evidence type="ECO:0000256" key="3">
    <source>
        <dbReference type="SAM" id="Phobius"/>
    </source>
</evidence>
<dbReference type="EMBL" id="RQTK01000112">
    <property type="protein sequence ID" value="RUS87386.1"/>
    <property type="molecule type" value="Genomic_DNA"/>
</dbReference>
<feature type="transmembrane region" description="Helical" evidence="3">
    <location>
        <begin position="278"/>
        <end position="300"/>
    </location>
</feature>
<keyword evidence="3" id="KW-0812">Transmembrane</keyword>
<comment type="caution">
    <text evidence="1">Lacks conserved residue(s) required for the propagation of feature annotation.</text>
</comment>
<feature type="compositionally biased region" description="Low complexity" evidence="2">
    <location>
        <begin position="401"/>
        <end position="459"/>
    </location>
</feature>
<keyword evidence="6" id="KW-1185">Reference proteome</keyword>
<dbReference type="PROSITE" id="PS51670">
    <property type="entry name" value="SHKT"/>
    <property type="match status" value="1"/>
</dbReference>
<evidence type="ECO:0000256" key="1">
    <source>
        <dbReference type="PROSITE-ProRule" id="PRU01005"/>
    </source>
</evidence>
<dbReference type="Proteomes" id="UP000271974">
    <property type="component" value="Unassembled WGS sequence"/>
</dbReference>
<organism evidence="5 6">
    <name type="scientific">Elysia chlorotica</name>
    <name type="common">Eastern emerald elysia</name>
    <name type="synonym">Sea slug</name>
    <dbReference type="NCBI Taxonomy" id="188477"/>
    <lineage>
        <taxon>Eukaryota</taxon>
        <taxon>Metazoa</taxon>
        <taxon>Spiralia</taxon>
        <taxon>Lophotrochozoa</taxon>
        <taxon>Mollusca</taxon>
        <taxon>Gastropoda</taxon>
        <taxon>Heterobranchia</taxon>
        <taxon>Euthyneura</taxon>
        <taxon>Panpulmonata</taxon>
        <taxon>Sacoglossa</taxon>
        <taxon>Placobranchoidea</taxon>
        <taxon>Plakobranchidae</taxon>
        <taxon>Elysia</taxon>
    </lineage>
</organism>
<dbReference type="STRING" id="188477.A0A3S1ABA9"/>
<feature type="domain" description="ShKT" evidence="4">
    <location>
        <begin position="1"/>
        <end position="26"/>
    </location>
</feature>
<dbReference type="PANTHER" id="PTHR16021:SF13">
    <property type="entry name" value="ETS DOMAIN-CONTAINING PROTEIN-RELATED"/>
    <property type="match status" value="1"/>
</dbReference>
<sequence>MCCLAHPDWCDRSDVRSYCPWTCGLCADPQVDITDSQCFDQNEAFCRGEELTGREREGEKEECPVEHLLPATRHDDLLPEDLQRLFSFLRRRERGLVPRTDIQLFCTKSCNKCSGSPGSAMTAGQSSSCVDQDETWCQDAWDRCDRQDVQDYCPRTCQKCTGADAVSVCADTDVAFCTQNAWDRCDRQDVQDYCPRTCQKCTGADAVSVCADTDVGFCTQSKHSNSPHNKANATTSTKNNNKTNNKTTTTTTTKNNNNTNNKTNDKNNNKTTTIIDNIIFSEILFALFIFTYLKSIYWYPLYRRKSPMFLILIMKLAQARAHSPDGLFISVLYVWYLLGREMYCGINDNFRRNCRKTCGVCSTGKVGDIDGSPSTTILPATTNNVTDENTTAIQSEATEKSTTALTPATPTTASATTTPTITTSTTPATTTSAITTSSSTTSATTTSTLAADTTASTPTTSTIAASTSLSTDSKATKTFEAATTLKATETSLSTSPSSSVTNGGGGADTRISKTGTRLCYQCGSESAPCTGLELLIGQPELCPPDLNYCATYVTQSDGVRGIVKKCITLDTCFKKWFQESSDLPQCMNFESRDLSANFDCKFCCVGDNCNNGIRPAVASLYTPASDV</sequence>
<evidence type="ECO:0000259" key="4">
    <source>
        <dbReference type="PROSITE" id="PS51670"/>
    </source>
</evidence>
<comment type="caution">
    <text evidence="5">The sequence shown here is derived from an EMBL/GenBank/DDBJ whole genome shotgun (WGS) entry which is preliminary data.</text>
</comment>
<feature type="compositionally biased region" description="Low complexity" evidence="2">
    <location>
        <begin position="229"/>
        <end position="262"/>
    </location>
</feature>
<dbReference type="PANTHER" id="PTHR16021">
    <property type="entry name" value="MANSC DOMAIN CONTAINING PROTEIN 1"/>
    <property type="match status" value="1"/>
</dbReference>